<dbReference type="Proteomes" id="UP000063429">
    <property type="component" value="Chromosome"/>
</dbReference>
<evidence type="ECO:0000256" key="3">
    <source>
        <dbReference type="SAM" id="MobiDB-lite"/>
    </source>
</evidence>
<dbReference type="HAMAP" id="MF_01805">
    <property type="entry name" value="ScpA"/>
    <property type="match status" value="1"/>
</dbReference>
<evidence type="ECO:0000256" key="1">
    <source>
        <dbReference type="ARBA" id="ARBA00044777"/>
    </source>
</evidence>
<comment type="subunit">
    <text evidence="2">Component of a cohesin-like complex composed of ScpA, ScpB and the Smc homodimer, in which ScpA and ScpB bind to the head domain of Smc. The presence of the three proteins is required for the association of the complex with DNA.</text>
</comment>
<dbReference type="RefSeq" id="WP_053198701.1">
    <property type="nucleotide sequence ID" value="NZ_CP011409.1"/>
</dbReference>
<protein>
    <recommendedName>
        <fullName evidence="1 2">Segregation and condensation protein A</fullName>
    </recommendedName>
</protein>
<evidence type="ECO:0000256" key="2">
    <source>
        <dbReference type="HAMAP-Rule" id="MF_01805"/>
    </source>
</evidence>
<keyword evidence="5" id="KW-1185">Reference proteome</keyword>
<sequence>MIENAGTPSSDAAELTLEGQPDSTPNVVDGVAFAKLYGEPLFKLPNDLYIPPDALEIFLEAFQGPLDLLLYLIRKQNFNILDIPMAQVTLQYLEYVEQIRKHNLELAAEYLLMAAMLIEIKSRMLLPVKKADSGEEAEDPRAELVRRLLEYEQMKLAAQELDSLPQVGRDYVRTQVYVEQTVVTRWPEVNLDDLQAVWTDIMRRAKLTAHHHISREELSVREHMTGILRRLRSARFVEFAELFDPARGVPVVVVNFIALLELAKETLIEITQAEAFAPIYVRLSYSPS</sequence>
<reference evidence="5" key="1">
    <citation type="journal article" date="2015" name="Genome Announc.">
        <title>Complete Genome Sequence of Herbaspirillum hiltneri N3 (DSM 17495), Isolated from Surface-Sterilized Wheat Roots.</title>
        <authorList>
            <person name="Guizelini D."/>
            <person name="Saizaki P.M."/>
            <person name="Coimbra N.A."/>
            <person name="Weiss V.A."/>
            <person name="Faoro H."/>
            <person name="Sfeir M.Z."/>
            <person name="Baura V.A."/>
            <person name="Monteiro R.A."/>
            <person name="Chubatsu L.S."/>
            <person name="Souza E.M."/>
            <person name="Cruz L.M."/>
            <person name="Pedrosa F.O."/>
            <person name="Raittz R.T."/>
            <person name="Marchaukoski J.N."/>
            <person name="Steffens M.B."/>
        </authorList>
    </citation>
    <scope>NUCLEOTIDE SEQUENCE [LARGE SCALE GENOMIC DNA]</scope>
    <source>
        <strain evidence="5">N3</strain>
    </source>
</reference>
<gene>
    <name evidence="2" type="primary">scpA</name>
    <name evidence="4" type="ORF">F506_15025</name>
</gene>
<dbReference type="EMBL" id="CP011409">
    <property type="protein sequence ID" value="AKZ63799.1"/>
    <property type="molecule type" value="Genomic_DNA"/>
</dbReference>
<feature type="region of interest" description="Disordered" evidence="3">
    <location>
        <begin position="1"/>
        <end position="23"/>
    </location>
</feature>
<keyword evidence="2" id="KW-0963">Cytoplasm</keyword>
<proteinExistence type="inferred from homology"/>
<dbReference type="Pfam" id="PF02616">
    <property type="entry name" value="SMC_ScpA"/>
    <property type="match status" value="1"/>
</dbReference>
<keyword evidence="2" id="KW-0131">Cell cycle</keyword>
<name>A0ABM5V2J0_9BURK</name>
<accession>A0ABM5V2J0</accession>
<dbReference type="PANTHER" id="PTHR33969">
    <property type="entry name" value="SEGREGATION AND CONDENSATION PROTEIN A"/>
    <property type="match status" value="1"/>
</dbReference>
<feature type="compositionally biased region" description="Polar residues" evidence="3">
    <location>
        <begin position="1"/>
        <end position="10"/>
    </location>
</feature>
<evidence type="ECO:0000313" key="4">
    <source>
        <dbReference type="EMBL" id="AKZ63799.1"/>
    </source>
</evidence>
<dbReference type="Gene3D" id="6.10.250.2410">
    <property type="match status" value="1"/>
</dbReference>
<dbReference type="InterPro" id="IPR003768">
    <property type="entry name" value="ScpA"/>
</dbReference>
<dbReference type="PANTHER" id="PTHR33969:SF2">
    <property type="entry name" value="SEGREGATION AND CONDENSATION PROTEIN A"/>
    <property type="match status" value="1"/>
</dbReference>
<comment type="subcellular location">
    <subcellularLocation>
        <location evidence="2">Cytoplasm</location>
    </subcellularLocation>
    <text evidence="2">Associated with two foci at the outer edges of the nucleoid region in young cells, and at four foci within both cell halves in older cells.</text>
</comment>
<evidence type="ECO:0000313" key="5">
    <source>
        <dbReference type="Proteomes" id="UP000063429"/>
    </source>
</evidence>
<keyword evidence="2" id="KW-0132">Cell division</keyword>
<keyword evidence="2" id="KW-0159">Chromosome partition</keyword>
<organism evidence="4 5">
    <name type="scientific">Herbaspirillum hiltneri N3</name>
    <dbReference type="NCBI Taxonomy" id="1262470"/>
    <lineage>
        <taxon>Bacteria</taxon>
        <taxon>Pseudomonadati</taxon>
        <taxon>Pseudomonadota</taxon>
        <taxon>Betaproteobacteria</taxon>
        <taxon>Burkholderiales</taxon>
        <taxon>Oxalobacteraceae</taxon>
        <taxon>Herbaspirillum</taxon>
    </lineage>
</organism>
<comment type="similarity">
    <text evidence="2">Belongs to the ScpA family.</text>
</comment>
<comment type="function">
    <text evidence="2">Participates in chromosomal partition during cell division. May act via the formation of a condensin-like complex containing Smc and ScpB that pull DNA away from mid-cell into both cell halves.</text>
</comment>